<dbReference type="PANTHER" id="PTHR43537:SF5">
    <property type="entry name" value="UXU OPERON TRANSCRIPTIONAL REGULATOR"/>
    <property type="match status" value="1"/>
</dbReference>
<dbReference type="InterPro" id="IPR011711">
    <property type="entry name" value="GntR_C"/>
</dbReference>
<dbReference type="Gene3D" id="1.10.10.10">
    <property type="entry name" value="Winged helix-like DNA-binding domain superfamily/Winged helix DNA-binding domain"/>
    <property type="match status" value="1"/>
</dbReference>
<dbReference type="InterPro" id="IPR036390">
    <property type="entry name" value="WH_DNA-bd_sf"/>
</dbReference>
<evidence type="ECO:0000256" key="1">
    <source>
        <dbReference type="ARBA" id="ARBA00023015"/>
    </source>
</evidence>
<sequence>MTSKTAKPVSNAQRAVQQLREMVFSGELPAGSDHLETELAERLGMSRTPVREAALLLESQGLVEMRPRKGVRILPVSATDMREIYDVLTELESLAAERAAEAGYSEPQLTELAAAIDDMDGAIADEDLEAWAEADERFHVELVRLGGNSRVQMIVAMMGDQVRRAKASTLFVRPLPVQSNEDHRQVYAAILAGDPAKARRVHRDHRRHARDVLTELLDRMRLRTL</sequence>
<dbReference type="GeneID" id="80819602"/>
<evidence type="ECO:0000259" key="4">
    <source>
        <dbReference type="PROSITE" id="PS50949"/>
    </source>
</evidence>
<dbReference type="EMBL" id="FNYY01000013">
    <property type="protein sequence ID" value="SEJ90289.1"/>
    <property type="molecule type" value="Genomic_DNA"/>
</dbReference>
<dbReference type="PROSITE" id="PS50949">
    <property type="entry name" value="HTH_GNTR"/>
    <property type="match status" value="1"/>
</dbReference>
<dbReference type="Pfam" id="PF00392">
    <property type="entry name" value="GntR"/>
    <property type="match status" value="1"/>
</dbReference>
<dbReference type="SUPFAM" id="SSF46785">
    <property type="entry name" value="Winged helix' DNA-binding domain"/>
    <property type="match status" value="1"/>
</dbReference>
<comment type="caution">
    <text evidence="5">The sequence shown here is derived from an EMBL/GenBank/DDBJ whole genome shotgun (WGS) entry which is preliminary data.</text>
</comment>
<evidence type="ECO:0000256" key="2">
    <source>
        <dbReference type="ARBA" id="ARBA00023125"/>
    </source>
</evidence>
<keyword evidence="2" id="KW-0238">DNA-binding</keyword>
<feature type="domain" description="HTH gntR-type" evidence="4">
    <location>
        <begin position="9"/>
        <end position="76"/>
    </location>
</feature>
<dbReference type="GO" id="GO:0003700">
    <property type="term" value="F:DNA-binding transcription factor activity"/>
    <property type="evidence" value="ECO:0007669"/>
    <property type="project" value="InterPro"/>
</dbReference>
<keyword evidence="1" id="KW-0805">Transcription regulation</keyword>
<dbReference type="InterPro" id="IPR036388">
    <property type="entry name" value="WH-like_DNA-bd_sf"/>
</dbReference>
<keyword evidence="6" id="KW-1185">Reference proteome</keyword>
<dbReference type="Pfam" id="PF07729">
    <property type="entry name" value="FCD"/>
    <property type="match status" value="1"/>
</dbReference>
<evidence type="ECO:0000313" key="5">
    <source>
        <dbReference type="EMBL" id="SEJ90289.1"/>
    </source>
</evidence>
<dbReference type="AlphaFoldDB" id="A0A975ZPK6"/>
<dbReference type="PANTHER" id="PTHR43537">
    <property type="entry name" value="TRANSCRIPTIONAL REGULATOR, GNTR FAMILY"/>
    <property type="match status" value="1"/>
</dbReference>
<accession>A0A975ZPK6</accession>
<dbReference type="GO" id="GO:0003677">
    <property type="term" value="F:DNA binding"/>
    <property type="evidence" value="ECO:0007669"/>
    <property type="project" value="UniProtKB-KW"/>
</dbReference>
<name>A0A975ZPK6_9RHOB</name>
<dbReference type="PRINTS" id="PR00035">
    <property type="entry name" value="HTHGNTR"/>
</dbReference>
<dbReference type="Proteomes" id="UP000182932">
    <property type="component" value="Unassembled WGS sequence"/>
</dbReference>
<organism evidence="5 6">
    <name type="scientific">Marinovum algicola</name>
    <dbReference type="NCBI Taxonomy" id="42444"/>
    <lineage>
        <taxon>Bacteria</taxon>
        <taxon>Pseudomonadati</taxon>
        <taxon>Pseudomonadota</taxon>
        <taxon>Alphaproteobacteria</taxon>
        <taxon>Rhodobacterales</taxon>
        <taxon>Roseobacteraceae</taxon>
        <taxon>Marinovum</taxon>
    </lineage>
</organism>
<dbReference type="SMART" id="SM00895">
    <property type="entry name" value="FCD"/>
    <property type="match status" value="1"/>
</dbReference>
<dbReference type="InterPro" id="IPR000524">
    <property type="entry name" value="Tscrpt_reg_HTH_GntR"/>
</dbReference>
<keyword evidence="3" id="KW-0804">Transcription</keyword>
<dbReference type="CDD" id="cd07377">
    <property type="entry name" value="WHTH_GntR"/>
    <property type="match status" value="1"/>
</dbReference>
<dbReference type="Gene3D" id="1.20.120.530">
    <property type="entry name" value="GntR ligand-binding domain-like"/>
    <property type="match status" value="1"/>
</dbReference>
<evidence type="ECO:0000256" key="3">
    <source>
        <dbReference type="ARBA" id="ARBA00023163"/>
    </source>
</evidence>
<dbReference type="InterPro" id="IPR008920">
    <property type="entry name" value="TF_FadR/GntR_C"/>
</dbReference>
<proteinExistence type="predicted"/>
<evidence type="ECO:0000313" key="6">
    <source>
        <dbReference type="Proteomes" id="UP000182932"/>
    </source>
</evidence>
<gene>
    <name evidence="5" type="ORF">SAMN04487940_11366</name>
</gene>
<reference evidence="5 6" key="1">
    <citation type="submission" date="2016-10" db="EMBL/GenBank/DDBJ databases">
        <authorList>
            <person name="Varghese N."/>
            <person name="Submissions S."/>
        </authorList>
    </citation>
    <scope>NUCLEOTIDE SEQUENCE [LARGE SCALE GENOMIC DNA]</scope>
    <source>
        <strain evidence="5 6">FF3</strain>
    </source>
</reference>
<dbReference type="SUPFAM" id="SSF48008">
    <property type="entry name" value="GntR ligand-binding domain-like"/>
    <property type="match status" value="1"/>
</dbReference>
<dbReference type="SMART" id="SM00345">
    <property type="entry name" value="HTH_GNTR"/>
    <property type="match status" value="1"/>
</dbReference>
<dbReference type="RefSeq" id="WP_074837585.1">
    <property type="nucleotide sequence ID" value="NZ_CBDCHI020000006.1"/>
</dbReference>
<protein>
    <submittedName>
        <fullName evidence="5">Transcriptional regulator, GntR family</fullName>
    </submittedName>
</protein>